<dbReference type="SMART" id="SM00288">
    <property type="entry name" value="VHS"/>
    <property type="match status" value="1"/>
</dbReference>
<evidence type="ECO:0000256" key="1">
    <source>
        <dbReference type="ARBA" id="ARBA00004132"/>
    </source>
</evidence>
<name>A0AAX6F1W9_IRIPA</name>
<dbReference type="InterPro" id="IPR013809">
    <property type="entry name" value="ENTH"/>
</dbReference>
<accession>A0AAX6F1W9</accession>
<dbReference type="GO" id="GO:0043130">
    <property type="term" value="F:ubiquitin binding"/>
    <property type="evidence" value="ECO:0007669"/>
    <property type="project" value="InterPro"/>
</dbReference>
<dbReference type="CDD" id="cd03572">
    <property type="entry name" value="ENTH_like_Tepsin"/>
    <property type="match status" value="1"/>
</dbReference>
<reference evidence="7" key="2">
    <citation type="submission" date="2023-04" db="EMBL/GenBank/DDBJ databases">
        <authorList>
            <person name="Bruccoleri R.E."/>
            <person name="Oakeley E.J."/>
            <person name="Faust A.-M."/>
            <person name="Dessus-Babus S."/>
            <person name="Altorfer M."/>
            <person name="Burckhardt D."/>
            <person name="Oertli M."/>
            <person name="Naumann U."/>
            <person name="Petersen F."/>
            <person name="Wong J."/>
        </authorList>
    </citation>
    <scope>NUCLEOTIDE SEQUENCE</scope>
    <source>
        <strain evidence="7">GSM-AAB239-AS_SAM_17_03QT</strain>
        <tissue evidence="7">Leaf</tissue>
    </source>
</reference>
<keyword evidence="8" id="KW-1185">Reference proteome</keyword>
<dbReference type="PANTHER" id="PTHR21514">
    <property type="entry name" value="AP-4 COMPLEX ACCESSORY SUBUNIT TEPSIN"/>
    <property type="match status" value="1"/>
</dbReference>
<feature type="compositionally biased region" description="Basic and acidic residues" evidence="5">
    <location>
        <begin position="264"/>
        <end position="280"/>
    </location>
</feature>
<feature type="region of interest" description="Disordered" evidence="5">
    <location>
        <begin position="499"/>
        <end position="520"/>
    </location>
</feature>
<dbReference type="GO" id="GO:0032588">
    <property type="term" value="C:trans-Golgi network membrane"/>
    <property type="evidence" value="ECO:0007669"/>
    <property type="project" value="TreeGrafter"/>
</dbReference>
<feature type="region of interest" description="Disordered" evidence="5">
    <location>
        <begin position="441"/>
        <end position="474"/>
    </location>
</feature>
<feature type="region of interest" description="Disordered" evidence="5">
    <location>
        <begin position="251"/>
        <end position="324"/>
    </location>
</feature>
<feature type="compositionally biased region" description="Basic and acidic residues" evidence="5">
    <location>
        <begin position="54"/>
        <end position="64"/>
    </location>
</feature>
<evidence type="ECO:0000256" key="5">
    <source>
        <dbReference type="SAM" id="MobiDB-lite"/>
    </source>
</evidence>
<feature type="compositionally biased region" description="Polar residues" evidence="5">
    <location>
        <begin position="252"/>
        <end position="262"/>
    </location>
</feature>
<feature type="domain" description="VHS" evidence="6">
    <location>
        <begin position="97"/>
        <end position="151"/>
    </location>
</feature>
<dbReference type="SUPFAM" id="SSF48464">
    <property type="entry name" value="ENTH/VHS domain"/>
    <property type="match status" value="1"/>
</dbReference>
<dbReference type="PROSITE" id="PS50179">
    <property type="entry name" value="VHS"/>
    <property type="match status" value="1"/>
</dbReference>
<protein>
    <submittedName>
        <fullName evidence="7">VHS domain-containing protein-like isoform X1</fullName>
    </submittedName>
</protein>
<gene>
    <name evidence="7" type="ORF">M6B38_158115</name>
</gene>
<dbReference type="Gene3D" id="1.25.40.90">
    <property type="match status" value="1"/>
</dbReference>
<dbReference type="InterPro" id="IPR002014">
    <property type="entry name" value="VHS_dom"/>
</dbReference>
<keyword evidence="3" id="KW-0333">Golgi apparatus</keyword>
<dbReference type="GO" id="GO:0031410">
    <property type="term" value="C:cytoplasmic vesicle"/>
    <property type="evidence" value="ECO:0007669"/>
    <property type="project" value="UniProtKB-SubCell"/>
</dbReference>
<sequence length="755" mass="82810">MLHLDNLHRADPSFFPPTLLPPPHPSFLPSFFTCGSKKIRVSDPKIGSSTNFSRAREPPPRAMDSSRRAVEAYWRTRMVDGVTSDEDKVAPVYKLDEICDLLRTSHAGIVKEVSDYVLKRLDHKSPVVKQKTLRLIKFAVGKSGTEFRREMQRHSAALRQLFHYKGHPDPLKGDALNKAVRDTAHEAVSAIFASDDNKTTVAPTEGIEKRIQGFGNTNYEMPTEDKKSFLSEVVGIGLSTIAAAQSIRKNENGSYKSPNLRRSLTREIDGRDRYEGDDYNRGSYASSGSSENVASGTWSQDLRTNMGSTPGNENTSSSHNGVKSREERLLETIVTSGGVRLQPTRDAIQLFLVEVSKLDAIAMSHALDMKLQSHVWQVRMKACCVLESILRKKDDEHLSIIASYFCENRDSVVKCSELPQVSLREKANKVLNLLGGNQISGVGKSKEPSDAKPFPVPAVQMPDLIDTGEPDDFGTEASIQKQVDQGIWEVPSSGSLVDVDDLLGSGPNADPSTNGNRGEDDPFVDVSFHVTEDEQHDDIFLGLAVDDKIFDHESKTAHSNESAVFDIFSSNNDNFLQQKGTDKNNVHELMSGLSLNGTVQEHKQPGASGSFLGVSVDESSQSSQVHANGALNGSLGSNAYYPMVPVQYNMPSNMMFNPAFATQQMNYGAMGAFIAQQQLLFQNLGNINTGYGMASGAANEVAYATPSPLPDIFQLSNNMVQSHGQVITSTKKEETKAFDFISDHLSAARDSKRIL</sequence>
<dbReference type="AlphaFoldDB" id="A0AAX6F1W9"/>
<dbReference type="Pfam" id="PF01417">
    <property type="entry name" value="ENTH"/>
    <property type="match status" value="1"/>
</dbReference>
<proteinExistence type="predicted"/>
<dbReference type="InterPro" id="IPR039273">
    <property type="entry name" value="TEPSIN"/>
</dbReference>
<dbReference type="InterPro" id="IPR008942">
    <property type="entry name" value="ENTH_VHS"/>
</dbReference>
<keyword evidence="4" id="KW-0968">Cytoplasmic vesicle</keyword>
<dbReference type="InterPro" id="IPR035802">
    <property type="entry name" value="ENTH/VHS_tepsin"/>
</dbReference>
<comment type="subcellular location">
    <subcellularLocation>
        <location evidence="1">Cytoplasmic vesicle</location>
        <location evidence="1">Clathrin-coated vesicle</location>
    </subcellularLocation>
    <subcellularLocation>
        <location evidence="2">Golgi apparatus</location>
        <location evidence="2">trans-Golgi network</location>
    </subcellularLocation>
</comment>
<dbReference type="PANTHER" id="PTHR21514:SF0">
    <property type="entry name" value="AP-4 COMPLEX ACCESSORY SUBUNIT TEPSIN"/>
    <property type="match status" value="1"/>
</dbReference>
<reference evidence="7" key="1">
    <citation type="journal article" date="2023" name="GigaByte">
        <title>Genome assembly of the bearded iris, Iris pallida Lam.</title>
        <authorList>
            <person name="Bruccoleri R.E."/>
            <person name="Oakeley E.J."/>
            <person name="Faust A.M.E."/>
            <person name="Altorfer M."/>
            <person name="Dessus-Babus S."/>
            <person name="Burckhardt D."/>
            <person name="Oertli M."/>
            <person name="Naumann U."/>
            <person name="Petersen F."/>
            <person name="Wong J."/>
        </authorList>
    </citation>
    <scope>NUCLEOTIDE SEQUENCE</scope>
    <source>
        <strain evidence="7">GSM-AAB239-AS_SAM_17_03QT</strain>
    </source>
</reference>
<dbReference type="GO" id="GO:0035091">
    <property type="term" value="F:phosphatidylinositol binding"/>
    <property type="evidence" value="ECO:0007669"/>
    <property type="project" value="InterPro"/>
</dbReference>
<evidence type="ECO:0000256" key="2">
    <source>
        <dbReference type="ARBA" id="ARBA00004601"/>
    </source>
</evidence>
<feature type="compositionally biased region" description="Polar residues" evidence="5">
    <location>
        <begin position="283"/>
        <end position="321"/>
    </location>
</feature>
<evidence type="ECO:0000259" key="6">
    <source>
        <dbReference type="PROSITE" id="PS50179"/>
    </source>
</evidence>
<feature type="region of interest" description="Disordered" evidence="5">
    <location>
        <begin position="45"/>
        <end position="64"/>
    </location>
</feature>
<dbReference type="EMBL" id="JANAVB010032616">
    <property type="protein sequence ID" value="KAJ6810169.1"/>
    <property type="molecule type" value="Genomic_DNA"/>
</dbReference>
<comment type="caution">
    <text evidence="7">The sequence shown here is derived from an EMBL/GenBank/DDBJ whole genome shotgun (WGS) entry which is preliminary data.</text>
</comment>
<evidence type="ECO:0000313" key="8">
    <source>
        <dbReference type="Proteomes" id="UP001140949"/>
    </source>
</evidence>
<organism evidence="7 8">
    <name type="scientific">Iris pallida</name>
    <name type="common">Sweet iris</name>
    <dbReference type="NCBI Taxonomy" id="29817"/>
    <lineage>
        <taxon>Eukaryota</taxon>
        <taxon>Viridiplantae</taxon>
        <taxon>Streptophyta</taxon>
        <taxon>Embryophyta</taxon>
        <taxon>Tracheophyta</taxon>
        <taxon>Spermatophyta</taxon>
        <taxon>Magnoliopsida</taxon>
        <taxon>Liliopsida</taxon>
        <taxon>Asparagales</taxon>
        <taxon>Iridaceae</taxon>
        <taxon>Iridoideae</taxon>
        <taxon>Irideae</taxon>
        <taxon>Iris</taxon>
    </lineage>
</organism>
<evidence type="ECO:0000256" key="3">
    <source>
        <dbReference type="ARBA" id="ARBA00023034"/>
    </source>
</evidence>
<dbReference type="Proteomes" id="UP001140949">
    <property type="component" value="Unassembled WGS sequence"/>
</dbReference>
<evidence type="ECO:0000256" key="4">
    <source>
        <dbReference type="ARBA" id="ARBA00023329"/>
    </source>
</evidence>
<evidence type="ECO:0000313" key="7">
    <source>
        <dbReference type="EMBL" id="KAJ6810169.1"/>
    </source>
</evidence>